<dbReference type="Gene3D" id="3.30.66.10">
    <property type="entry name" value="DNA topoisomerase I domain"/>
    <property type="match status" value="1"/>
</dbReference>
<dbReference type="Gene3D" id="3.90.15.10">
    <property type="entry name" value="Topoisomerase I, Chain A, domain 3"/>
    <property type="match status" value="1"/>
</dbReference>
<keyword evidence="5" id="KW-0238">DNA-binding</keyword>
<keyword evidence="6" id="KW-0413">Isomerase</keyword>
<feature type="domain" description="DNA topoisomerase IB N-terminal" evidence="9">
    <location>
        <begin position="52"/>
        <end position="100"/>
    </location>
</feature>
<dbReference type="AlphaFoldDB" id="A0A8J2ZKG1"/>
<dbReference type="GO" id="GO:0006265">
    <property type="term" value="P:DNA topological change"/>
    <property type="evidence" value="ECO:0007669"/>
    <property type="project" value="InterPro"/>
</dbReference>
<name>A0A8J2ZKG1_9RHOB</name>
<gene>
    <name evidence="10" type="ORF">GCM10011415_25150</name>
</gene>
<evidence type="ECO:0000259" key="8">
    <source>
        <dbReference type="Pfam" id="PF01028"/>
    </source>
</evidence>
<evidence type="ECO:0000256" key="4">
    <source>
        <dbReference type="ARBA" id="ARBA00023029"/>
    </source>
</evidence>
<feature type="domain" description="DNA topoisomerase I catalytic core eukaryotic-type" evidence="8">
    <location>
        <begin position="117"/>
        <end position="287"/>
    </location>
</feature>
<dbReference type="InterPro" id="IPR014711">
    <property type="entry name" value="TopoI_cat_a-hlx-sub_euk"/>
</dbReference>
<dbReference type="GO" id="GO:0003677">
    <property type="term" value="F:DNA binding"/>
    <property type="evidence" value="ECO:0007669"/>
    <property type="project" value="UniProtKB-KW"/>
</dbReference>
<dbReference type="GO" id="GO:0003917">
    <property type="term" value="F:DNA topoisomerase type I (single strand cut, ATP-independent) activity"/>
    <property type="evidence" value="ECO:0007669"/>
    <property type="project" value="UniProtKB-EC"/>
</dbReference>
<dbReference type="Pfam" id="PF21338">
    <property type="entry name" value="Top1B_N_bact"/>
    <property type="match status" value="1"/>
</dbReference>
<evidence type="ECO:0000259" key="9">
    <source>
        <dbReference type="Pfam" id="PF21338"/>
    </source>
</evidence>
<dbReference type="SUPFAM" id="SSF55869">
    <property type="entry name" value="DNA topoisomerase I domain"/>
    <property type="match status" value="1"/>
</dbReference>
<evidence type="ECO:0000256" key="5">
    <source>
        <dbReference type="ARBA" id="ARBA00023125"/>
    </source>
</evidence>
<evidence type="ECO:0000313" key="10">
    <source>
        <dbReference type="EMBL" id="GGG75543.1"/>
    </source>
</evidence>
<keyword evidence="11" id="KW-1185">Reference proteome</keyword>
<sequence>MLAAECPLPRPPHAGAEPPLPKRRLPSMSMAPDLVYYPDDRPGITRRRCGRGFSYTAPDGTRIDNRKERRRIEALAVPPAYEKVWICPRINGHLQATGRDDRMRKQYRYHPDWTEFRAQRKYAQLAAFGEALPGLRRRILSDLRSGNEGDRSFALAAVLALLDRAGIRVGNTAYSKENGSYGATTLRATHMSLDGGSLTLRFPAKGGTKVDTTLRDRTLERVMGRLDDLPGRELISWLDEDGTPHAVSSEEVNAFIAERSGTTGVTAKTFRTWNGSAAALERALRDESPTIKALSEAASERLHNTPAIARKSYIHPQVIDLAGSEPALRDDIARSAPEVTGLRRAEAQLLYLLKR</sequence>
<evidence type="ECO:0000256" key="3">
    <source>
        <dbReference type="ARBA" id="ARBA00012891"/>
    </source>
</evidence>
<comment type="caution">
    <text evidence="10">The sequence shown here is derived from an EMBL/GenBank/DDBJ whole genome shotgun (WGS) entry which is preliminary data.</text>
</comment>
<dbReference type="Gene3D" id="1.10.132.120">
    <property type="match status" value="1"/>
</dbReference>
<comment type="similarity">
    <text evidence="2">Belongs to the type IB topoisomerase family.</text>
</comment>
<dbReference type="EMBL" id="BMJV01000005">
    <property type="protein sequence ID" value="GGG75543.1"/>
    <property type="molecule type" value="Genomic_DNA"/>
</dbReference>
<dbReference type="Proteomes" id="UP000617145">
    <property type="component" value="Unassembled WGS sequence"/>
</dbReference>
<dbReference type="PRINTS" id="PR00416">
    <property type="entry name" value="EUTPISMRASEI"/>
</dbReference>
<dbReference type="InterPro" id="IPR013500">
    <property type="entry name" value="TopoI_cat_euk"/>
</dbReference>
<protein>
    <recommendedName>
        <fullName evidence="3">DNA topoisomerase</fullName>
        <ecNumber evidence="3">5.6.2.1</ecNumber>
    </recommendedName>
</protein>
<reference evidence="10" key="1">
    <citation type="journal article" date="2014" name="Int. J. Syst. Evol. Microbiol.">
        <title>Complete genome sequence of Corynebacterium casei LMG S-19264T (=DSM 44701T), isolated from a smear-ripened cheese.</title>
        <authorList>
            <consortium name="US DOE Joint Genome Institute (JGI-PGF)"/>
            <person name="Walter F."/>
            <person name="Albersmeier A."/>
            <person name="Kalinowski J."/>
            <person name="Ruckert C."/>
        </authorList>
    </citation>
    <scope>NUCLEOTIDE SEQUENCE</scope>
    <source>
        <strain evidence="10">CGMCC 1.15762</strain>
    </source>
</reference>
<dbReference type="InterPro" id="IPR049331">
    <property type="entry name" value="Top1B_N_bact"/>
</dbReference>
<dbReference type="EC" id="5.6.2.1" evidence="3"/>
<evidence type="ECO:0000256" key="7">
    <source>
        <dbReference type="SAM" id="MobiDB-lite"/>
    </source>
</evidence>
<evidence type="ECO:0000256" key="1">
    <source>
        <dbReference type="ARBA" id="ARBA00000213"/>
    </source>
</evidence>
<dbReference type="InterPro" id="IPR001631">
    <property type="entry name" value="TopoI"/>
</dbReference>
<reference evidence="10" key="2">
    <citation type="submission" date="2020-09" db="EMBL/GenBank/DDBJ databases">
        <authorList>
            <person name="Sun Q."/>
            <person name="Zhou Y."/>
        </authorList>
    </citation>
    <scope>NUCLEOTIDE SEQUENCE</scope>
    <source>
        <strain evidence="10">CGMCC 1.15762</strain>
    </source>
</reference>
<dbReference type="SUPFAM" id="SSF56349">
    <property type="entry name" value="DNA breaking-rejoining enzymes"/>
    <property type="match status" value="1"/>
</dbReference>
<accession>A0A8J2ZKG1</accession>
<keyword evidence="4" id="KW-0799">Topoisomerase</keyword>
<evidence type="ECO:0000313" key="11">
    <source>
        <dbReference type="Proteomes" id="UP000617145"/>
    </source>
</evidence>
<dbReference type="Pfam" id="PF01028">
    <property type="entry name" value="Topoisom_I"/>
    <property type="match status" value="1"/>
</dbReference>
<dbReference type="InterPro" id="IPR011010">
    <property type="entry name" value="DNA_brk_join_enz"/>
</dbReference>
<dbReference type="InterPro" id="IPR035447">
    <property type="entry name" value="DNA_topo_I_N_sf"/>
</dbReference>
<organism evidence="10 11">
    <name type="scientific">Salipiger pallidus</name>
    <dbReference type="NCBI Taxonomy" id="1775170"/>
    <lineage>
        <taxon>Bacteria</taxon>
        <taxon>Pseudomonadati</taxon>
        <taxon>Pseudomonadota</taxon>
        <taxon>Alphaproteobacteria</taxon>
        <taxon>Rhodobacterales</taxon>
        <taxon>Roseobacteraceae</taxon>
        <taxon>Salipiger</taxon>
    </lineage>
</organism>
<feature type="region of interest" description="Disordered" evidence="7">
    <location>
        <begin position="1"/>
        <end position="27"/>
    </location>
</feature>
<evidence type="ECO:0000256" key="6">
    <source>
        <dbReference type="ARBA" id="ARBA00023235"/>
    </source>
</evidence>
<dbReference type="PROSITE" id="PS52038">
    <property type="entry name" value="TOPO_IB_2"/>
    <property type="match status" value="1"/>
</dbReference>
<proteinExistence type="inferred from homology"/>
<evidence type="ECO:0000256" key="2">
    <source>
        <dbReference type="ARBA" id="ARBA00006645"/>
    </source>
</evidence>
<comment type="catalytic activity">
    <reaction evidence="1">
        <text>ATP-independent breakage of single-stranded DNA, followed by passage and rejoining.</text>
        <dbReference type="EC" id="5.6.2.1"/>
    </reaction>
</comment>